<evidence type="ECO:0000256" key="4">
    <source>
        <dbReference type="ARBA" id="ARBA00022692"/>
    </source>
</evidence>
<evidence type="ECO:0000259" key="10">
    <source>
        <dbReference type="Pfam" id="PF00060"/>
    </source>
</evidence>
<dbReference type="InterPro" id="IPR001320">
    <property type="entry name" value="Iontro_rcpt_C"/>
</dbReference>
<accession>A0A1J1IWL6</accession>
<keyword evidence="5 9" id="KW-1133">Transmembrane helix</keyword>
<evidence type="ECO:0000256" key="7">
    <source>
        <dbReference type="ARBA" id="ARBA00023170"/>
    </source>
</evidence>
<dbReference type="Proteomes" id="UP000183832">
    <property type="component" value="Unassembled WGS sequence"/>
</dbReference>
<dbReference type="Pfam" id="PF00060">
    <property type="entry name" value="Lig_chan"/>
    <property type="match status" value="1"/>
</dbReference>
<keyword evidence="12" id="KW-1185">Reference proteome</keyword>
<dbReference type="STRING" id="568069.A0A1J1IWL6"/>
<evidence type="ECO:0000256" key="5">
    <source>
        <dbReference type="ARBA" id="ARBA00022989"/>
    </source>
</evidence>
<dbReference type="InterPro" id="IPR052192">
    <property type="entry name" value="Insect_Ionotropic_Sensory_Rcpt"/>
</dbReference>
<keyword evidence="6 9" id="KW-0472">Membrane</keyword>
<dbReference type="GO" id="GO:0050906">
    <property type="term" value="P:detection of stimulus involved in sensory perception"/>
    <property type="evidence" value="ECO:0007669"/>
    <property type="project" value="UniProtKB-ARBA"/>
</dbReference>
<keyword evidence="7" id="KW-0675">Receptor</keyword>
<gene>
    <name evidence="11" type="ORF">CLUMA_CG017673</name>
</gene>
<dbReference type="Gene3D" id="3.40.190.10">
    <property type="entry name" value="Periplasmic binding protein-like II"/>
    <property type="match status" value="1"/>
</dbReference>
<comment type="subcellular location">
    <subcellularLocation>
        <location evidence="1">Cell membrane</location>
        <topology evidence="1">Multi-pass membrane protein</topology>
    </subcellularLocation>
</comment>
<feature type="domain" description="Ionotropic glutamate receptor C-terminal" evidence="10">
    <location>
        <begin position="164"/>
        <end position="415"/>
    </location>
</feature>
<dbReference type="PANTHER" id="PTHR42643:SF30">
    <property type="entry name" value="IONOTROPIC RECEPTOR 40A-RELATED"/>
    <property type="match status" value="1"/>
</dbReference>
<evidence type="ECO:0000256" key="8">
    <source>
        <dbReference type="ARBA" id="ARBA00023180"/>
    </source>
</evidence>
<keyword evidence="4 9" id="KW-0812">Transmembrane</keyword>
<evidence type="ECO:0000313" key="12">
    <source>
        <dbReference type="Proteomes" id="UP000183832"/>
    </source>
</evidence>
<evidence type="ECO:0000256" key="6">
    <source>
        <dbReference type="ARBA" id="ARBA00023136"/>
    </source>
</evidence>
<name>A0A1J1IWL6_9DIPT</name>
<dbReference type="SUPFAM" id="SSF53850">
    <property type="entry name" value="Periplasmic binding protein-like II"/>
    <property type="match status" value="1"/>
</dbReference>
<organism evidence="11 12">
    <name type="scientific">Clunio marinus</name>
    <dbReference type="NCBI Taxonomy" id="568069"/>
    <lineage>
        <taxon>Eukaryota</taxon>
        <taxon>Metazoa</taxon>
        <taxon>Ecdysozoa</taxon>
        <taxon>Arthropoda</taxon>
        <taxon>Hexapoda</taxon>
        <taxon>Insecta</taxon>
        <taxon>Pterygota</taxon>
        <taxon>Neoptera</taxon>
        <taxon>Endopterygota</taxon>
        <taxon>Diptera</taxon>
        <taxon>Nematocera</taxon>
        <taxon>Chironomoidea</taxon>
        <taxon>Chironomidae</taxon>
        <taxon>Clunio</taxon>
    </lineage>
</organism>
<dbReference type="Gene3D" id="1.10.287.70">
    <property type="match status" value="1"/>
</dbReference>
<proteinExistence type="inferred from homology"/>
<sequence>MDLLNSVISSVTDVSLQIENINEIQLQKEKRRYIIALFDSFESFVLFNEVLKRFENGSFGFSGRDINVLEGLADVVNFQIDMIFLPNYGDWGISYENGTATGSQKQLMDNETDLVIGGFSLVYFRTFFLSNSESYLTTARTFVIPSGRAFSALEKLLIPYNFFVWIAFLLCLGIAVIVIITAEQRQSKLRSLIIGNEIKTPFMELLIVIFGSSSHVLPSKNFSRYLLMMFLLFCLVMRTIYQSGLFKFMQSDKRKQGASTINELMEQEYDFYLFEFAFNILDDDSKFMKRAKIIEPSEMFEYYEKTLDPNFKGGVYALLDEIAYYNMKNIKSHTFRVCREPIVTAQLVVLLQKNSYLQEAFDQKLILLKASGLIDHWISDYYNTKYINIKEAKKGAEPLSFKQLIGAFQVWIFGLCLAILTILIEFIFKYKKNVVLCLRKTFCK</sequence>
<dbReference type="PANTHER" id="PTHR42643">
    <property type="entry name" value="IONOTROPIC RECEPTOR 20A-RELATED"/>
    <property type="match status" value="1"/>
</dbReference>
<feature type="transmembrane region" description="Helical" evidence="9">
    <location>
        <begin position="225"/>
        <end position="246"/>
    </location>
</feature>
<comment type="similarity">
    <text evidence="2">Belongs to the glutamate-gated ion channel (TC 1.A.10.1) family.</text>
</comment>
<dbReference type="EMBL" id="CVRI01000063">
    <property type="protein sequence ID" value="CRL04605.1"/>
    <property type="molecule type" value="Genomic_DNA"/>
</dbReference>
<feature type="transmembrane region" description="Helical" evidence="9">
    <location>
        <begin position="404"/>
        <end position="428"/>
    </location>
</feature>
<dbReference type="AlphaFoldDB" id="A0A1J1IWL6"/>
<keyword evidence="3" id="KW-1003">Cell membrane</keyword>
<evidence type="ECO:0000256" key="9">
    <source>
        <dbReference type="SAM" id="Phobius"/>
    </source>
</evidence>
<evidence type="ECO:0000256" key="1">
    <source>
        <dbReference type="ARBA" id="ARBA00004651"/>
    </source>
</evidence>
<protein>
    <submittedName>
        <fullName evidence="11">CLUMA_CG017673, isoform A</fullName>
    </submittedName>
</protein>
<evidence type="ECO:0000313" key="11">
    <source>
        <dbReference type="EMBL" id="CRL04605.1"/>
    </source>
</evidence>
<evidence type="ECO:0000256" key="2">
    <source>
        <dbReference type="ARBA" id="ARBA00008685"/>
    </source>
</evidence>
<dbReference type="OrthoDB" id="8050636at2759"/>
<dbReference type="GO" id="GO:0005886">
    <property type="term" value="C:plasma membrane"/>
    <property type="evidence" value="ECO:0007669"/>
    <property type="project" value="UniProtKB-SubCell"/>
</dbReference>
<feature type="transmembrane region" description="Helical" evidence="9">
    <location>
        <begin position="162"/>
        <end position="182"/>
    </location>
</feature>
<dbReference type="GO" id="GO:0015276">
    <property type="term" value="F:ligand-gated monoatomic ion channel activity"/>
    <property type="evidence" value="ECO:0007669"/>
    <property type="project" value="InterPro"/>
</dbReference>
<keyword evidence="8" id="KW-0325">Glycoprotein</keyword>
<evidence type="ECO:0000256" key="3">
    <source>
        <dbReference type="ARBA" id="ARBA00022475"/>
    </source>
</evidence>
<reference evidence="11 12" key="1">
    <citation type="submission" date="2015-04" db="EMBL/GenBank/DDBJ databases">
        <authorList>
            <person name="Syromyatnikov M.Y."/>
            <person name="Popov V.N."/>
        </authorList>
    </citation>
    <scope>NUCLEOTIDE SEQUENCE [LARGE SCALE GENOMIC DNA]</scope>
</reference>